<dbReference type="Pfam" id="PF13801">
    <property type="entry name" value="Metal_resist"/>
    <property type="match status" value="1"/>
</dbReference>
<sequence length="187" mass="20355">MKTKTIITAVAITLTLGLAVQAGAWMRGPGNYNCDGPMMGGMMNSNHGPMMGGMMNSGHGYMMGNGAAALTPAQQQQVNKITSQHQTELQTKEKAIQDKIAAINKAYNNNSTTVSQLRTLRRELYNLRQDYWQTRRTINNKIAGTLGTNYYGAGGWGPAFCAYNNGSGIGSPGANGMMMNRGWYCRW</sequence>
<proteinExistence type="predicted"/>
<evidence type="ECO:0008006" key="2">
    <source>
        <dbReference type="Google" id="ProtNLM"/>
    </source>
</evidence>
<gene>
    <name evidence="1" type="ORF">MNBD_DELTA03-385</name>
</gene>
<name>A0A3B0VIT2_9ZZZZ</name>
<reference evidence="1" key="1">
    <citation type="submission" date="2018-06" db="EMBL/GenBank/DDBJ databases">
        <authorList>
            <person name="Zhirakovskaya E."/>
        </authorList>
    </citation>
    <scope>NUCLEOTIDE SEQUENCE</scope>
</reference>
<accession>A0A3B0VIT2</accession>
<dbReference type="InterPro" id="IPR025961">
    <property type="entry name" value="Metal_resist"/>
</dbReference>
<evidence type="ECO:0000313" key="1">
    <source>
        <dbReference type="EMBL" id="VAW38912.1"/>
    </source>
</evidence>
<protein>
    <recommendedName>
        <fullName evidence="2">Zinc resistance-associated protein</fullName>
    </recommendedName>
</protein>
<dbReference type="EMBL" id="UOEX01000269">
    <property type="protein sequence ID" value="VAW38912.1"/>
    <property type="molecule type" value="Genomic_DNA"/>
</dbReference>
<dbReference type="Gene3D" id="1.20.120.1490">
    <property type="match status" value="1"/>
</dbReference>
<dbReference type="AlphaFoldDB" id="A0A3B0VIT2"/>
<organism evidence="1">
    <name type="scientific">hydrothermal vent metagenome</name>
    <dbReference type="NCBI Taxonomy" id="652676"/>
    <lineage>
        <taxon>unclassified sequences</taxon>
        <taxon>metagenomes</taxon>
        <taxon>ecological metagenomes</taxon>
    </lineage>
</organism>